<sequence length="203" mass="23087">MFMQSGLYSKSPVAQDFIWMAEYPDGTHLSEFDFATKEENSFYDIDRDRIFRFGLVGHGQKIYFERDGVLNVAGRRIHVSYEVNGKRLPLNGDFKYDIDDIITYKDAQASGLTSGFKGQGTFSNRILQYNVGFKTNLNIDGVSFHFKAIVHLPLNEPAYITFWLVADKELDGKFIIVSNGRDVLETQAPLKPNVGGELKWVVQ</sequence>
<dbReference type="Proteomes" id="UP001070352">
    <property type="component" value="Unassembled WGS sequence"/>
</dbReference>
<dbReference type="AlphaFoldDB" id="A0A9Q4DN56"/>
<organism evidence="1 2">
    <name type="scientific">Bacillus spizizenii</name>
    <name type="common">Bacillus subtilis subsp. spizizenii</name>
    <dbReference type="NCBI Taxonomy" id="96241"/>
    <lineage>
        <taxon>Bacteria</taxon>
        <taxon>Bacillati</taxon>
        <taxon>Bacillota</taxon>
        <taxon>Bacilli</taxon>
        <taxon>Bacillales</taxon>
        <taxon>Bacillaceae</taxon>
        <taxon>Bacillus</taxon>
    </lineage>
</organism>
<gene>
    <name evidence="1" type="ORF">MOC45_03250</name>
</gene>
<reference evidence="1" key="1">
    <citation type="submission" date="2022-02" db="EMBL/GenBank/DDBJ databases">
        <title>Crop Bioprotection Bacillus Genome Sequencing.</title>
        <authorList>
            <person name="Dunlap C."/>
        </authorList>
    </citation>
    <scope>NUCLEOTIDE SEQUENCE</scope>
    <source>
        <strain evidence="1">M18B4</strain>
    </source>
</reference>
<protein>
    <submittedName>
        <fullName evidence="1">Uncharacterized protein</fullName>
    </submittedName>
</protein>
<comment type="caution">
    <text evidence="1">The sequence shown here is derived from an EMBL/GenBank/DDBJ whole genome shotgun (WGS) entry which is preliminary data.</text>
</comment>
<evidence type="ECO:0000313" key="1">
    <source>
        <dbReference type="EMBL" id="MCY8119630.1"/>
    </source>
</evidence>
<proteinExistence type="predicted"/>
<evidence type="ECO:0000313" key="2">
    <source>
        <dbReference type="Proteomes" id="UP001070352"/>
    </source>
</evidence>
<name>A0A9Q4DN56_BACSC</name>
<accession>A0A9Q4DN56</accession>
<dbReference type="EMBL" id="JALANJ010000003">
    <property type="protein sequence ID" value="MCY8119630.1"/>
    <property type="molecule type" value="Genomic_DNA"/>
</dbReference>